<dbReference type="PANTHER" id="PTHR34365">
    <property type="entry name" value="ENOLASE (DUF1399)"/>
    <property type="match status" value="1"/>
</dbReference>
<dbReference type="Pfam" id="PF07173">
    <property type="entry name" value="GRDP-like"/>
    <property type="match status" value="1"/>
</dbReference>
<dbReference type="Proteomes" id="UP000887578">
    <property type="component" value="Unplaced"/>
</dbReference>
<sequence length="194" mass="22943">MLSPTHYEEDCKLICGTVVDHKLLSSDEIQQRYEQSVSTWNNFCPTEPYDFLNSNAQLKPQLTPYKQISTYDIAAAVQRQRNFNYQVSLPHFTAPKFLKDAIDRYVNFLMLKQTYHDQFLTPCYDFDLCWHTHQVHPLAYERDCTAIFGNILRHDDSVNDRSTNSKLMKGESITKKCWTTHFKEGFFRRGCMYR</sequence>
<name>A0A914PYB3_9BILA</name>
<dbReference type="InterPro" id="IPR009836">
    <property type="entry name" value="GRDP-like"/>
</dbReference>
<keyword evidence="1" id="KW-1185">Reference proteome</keyword>
<proteinExistence type="predicted"/>
<dbReference type="AlphaFoldDB" id="A0A914PYB3"/>
<dbReference type="PANTHER" id="PTHR34365:SF7">
    <property type="entry name" value="GLYCINE-RICH DOMAIN-CONTAINING PROTEIN 1"/>
    <property type="match status" value="1"/>
</dbReference>
<organism evidence="1 2">
    <name type="scientific">Panagrolaimus davidi</name>
    <dbReference type="NCBI Taxonomy" id="227884"/>
    <lineage>
        <taxon>Eukaryota</taxon>
        <taxon>Metazoa</taxon>
        <taxon>Ecdysozoa</taxon>
        <taxon>Nematoda</taxon>
        <taxon>Chromadorea</taxon>
        <taxon>Rhabditida</taxon>
        <taxon>Tylenchina</taxon>
        <taxon>Panagrolaimomorpha</taxon>
        <taxon>Panagrolaimoidea</taxon>
        <taxon>Panagrolaimidae</taxon>
        <taxon>Panagrolaimus</taxon>
    </lineage>
</organism>
<protein>
    <submittedName>
        <fullName evidence="2">Uncharacterized protein</fullName>
    </submittedName>
</protein>
<evidence type="ECO:0000313" key="1">
    <source>
        <dbReference type="Proteomes" id="UP000887578"/>
    </source>
</evidence>
<reference evidence="2" key="1">
    <citation type="submission" date="2022-11" db="UniProtKB">
        <authorList>
            <consortium name="WormBaseParasite"/>
        </authorList>
    </citation>
    <scope>IDENTIFICATION</scope>
</reference>
<accession>A0A914PYB3</accession>
<dbReference type="WBParaSite" id="PDA_v2.g23360.t1">
    <property type="protein sequence ID" value="PDA_v2.g23360.t1"/>
    <property type="gene ID" value="PDA_v2.g23360"/>
</dbReference>
<evidence type="ECO:0000313" key="2">
    <source>
        <dbReference type="WBParaSite" id="PDA_v2.g23360.t1"/>
    </source>
</evidence>